<feature type="transmembrane region" description="Helical" evidence="16">
    <location>
        <begin position="54"/>
        <end position="73"/>
    </location>
</feature>
<evidence type="ECO:0000256" key="16">
    <source>
        <dbReference type="SAM" id="Phobius"/>
    </source>
</evidence>
<feature type="transmembrane region" description="Helical" evidence="16">
    <location>
        <begin position="283"/>
        <end position="303"/>
    </location>
</feature>
<sequence>MKYDGYASLRRAAGERRDWPNSQVDPVLLFVVVTMAMLGLVIVYAATFHRGGALLKWHFGRAAGGLLALWLGYKLDYHRWEGRGFRLVLLLAMVVVLVLTLTLGNVWLVTRRALGFLQPAEFVKYALLFWLASYFSGLRADSDREWSIRNSFVKPGLVVIGVVGLTLLQPAVGTSLIMFASSLAVFYVAGVNRLCLLATVLLVVTVAVGALLVIPRLQNTKYAYVYKRWRDFASGETYHQKHSLIAHGSGGLFGRGLGEGREKYYFLPQLHKDFIFASVGEELGFVGCLGVMLLYLFFLLRGLRIGRRARSPLGTLVATGVTVTIVFYAFVHIAVTLSLIPTTGQPLPFISYGGSALVANLLAAGVLLKVSKYQTRGDDDVVDRGGWDRGTRLSRVRAGH</sequence>
<feature type="transmembrane region" description="Helical" evidence="16">
    <location>
        <begin position="349"/>
        <end position="368"/>
    </location>
</feature>
<comment type="caution">
    <text evidence="17">The sequence shown here is derived from an EMBL/GenBank/DDBJ whole genome shotgun (WGS) entry which is preliminary data.</text>
</comment>
<evidence type="ECO:0000256" key="14">
    <source>
        <dbReference type="ARBA" id="ARBA00044770"/>
    </source>
</evidence>
<protein>
    <recommendedName>
        <fullName evidence="12">Probable peptidoglycan glycosyltransferase FtsW</fullName>
        <ecNumber evidence="14">2.4.99.28</ecNumber>
    </recommendedName>
    <alternativeName>
        <fullName evidence="13">Cell division protein FtsW</fullName>
    </alternativeName>
    <alternativeName>
        <fullName evidence="10">Cell wall polymerase</fullName>
    </alternativeName>
    <alternativeName>
        <fullName evidence="9">Peptidoglycan polymerase</fullName>
    </alternativeName>
</protein>
<keyword evidence="5" id="KW-0133">Cell shape</keyword>
<evidence type="ECO:0000256" key="12">
    <source>
        <dbReference type="ARBA" id="ARBA00041185"/>
    </source>
</evidence>
<feature type="transmembrane region" description="Helical" evidence="16">
    <location>
        <begin position="158"/>
        <end position="187"/>
    </location>
</feature>
<evidence type="ECO:0000256" key="2">
    <source>
        <dbReference type="ARBA" id="ARBA00022676"/>
    </source>
</evidence>
<dbReference type="GO" id="GO:0005886">
    <property type="term" value="C:plasma membrane"/>
    <property type="evidence" value="ECO:0007669"/>
    <property type="project" value="TreeGrafter"/>
</dbReference>
<keyword evidence="6" id="KW-0573">Peptidoglycan synthesis</keyword>
<dbReference type="GO" id="GO:0051301">
    <property type="term" value="P:cell division"/>
    <property type="evidence" value="ECO:0007669"/>
    <property type="project" value="InterPro"/>
</dbReference>
<feature type="transmembrane region" description="Helical" evidence="16">
    <location>
        <begin position="194"/>
        <end position="214"/>
    </location>
</feature>
<keyword evidence="4 16" id="KW-0812">Transmembrane</keyword>
<dbReference type="PANTHER" id="PTHR30474:SF2">
    <property type="entry name" value="PEPTIDOGLYCAN GLYCOSYLTRANSFERASE FTSW-RELATED"/>
    <property type="match status" value="1"/>
</dbReference>
<keyword evidence="7 16" id="KW-1133">Transmembrane helix</keyword>
<evidence type="ECO:0000256" key="10">
    <source>
        <dbReference type="ARBA" id="ARBA00033270"/>
    </source>
</evidence>
<dbReference type="Pfam" id="PF01098">
    <property type="entry name" value="FTSW_RODA_SPOVE"/>
    <property type="match status" value="1"/>
</dbReference>
<dbReference type="GO" id="GO:0008955">
    <property type="term" value="F:peptidoglycan glycosyltransferase activity"/>
    <property type="evidence" value="ECO:0007669"/>
    <property type="project" value="UniProtKB-EC"/>
</dbReference>
<evidence type="ECO:0000256" key="13">
    <source>
        <dbReference type="ARBA" id="ARBA00041418"/>
    </source>
</evidence>
<feature type="transmembrane region" description="Helical" evidence="16">
    <location>
        <begin position="315"/>
        <end position="337"/>
    </location>
</feature>
<gene>
    <name evidence="17" type="ORF">ENS41_08440</name>
</gene>
<evidence type="ECO:0000256" key="11">
    <source>
        <dbReference type="ARBA" id="ARBA00038053"/>
    </source>
</evidence>
<keyword evidence="3" id="KW-0808">Transferase</keyword>
<dbReference type="InterPro" id="IPR001182">
    <property type="entry name" value="FtsW/RodA"/>
</dbReference>
<name>A0A7C4CCE7_UNCW3</name>
<dbReference type="EC" id="2.4.99.28" evidence="14"/>
<dbReference type="EMBL" id="DSUT01000181">
    <property type="protein sequence ID" value="HGK28953.1"/>
    <property type="molecule type" value="Genomic_DNA"/>
</dbReference>
<dbReference type="GO" id="GO:0008360">
    <property type="term" value="P:regulation of cell shape"/>
    <property type="evidence" value="ECO:0007669"/>
    <property type="project" value="UniProtKB-KW"/>
</dbReference>
<dbReference type="GO" id="GO:0032153">
    <property type="term" value="C:cell division site"/>
    <property type="evidence" value="ECO:0007669"/>
    <property type="project" value="TreeGrafter"/>
</dbReference>
<keyword evidence="2" id="KW-0328">Glycosyltransferase</keyword>
<dbReference type="PANTHER" id="PTHR30474">
    <property type="entry name" value="CELL CYCLE PROTEIN"/>
    <property type="match status" value="1"/>
</dbReference>
<evidence type="ECO:0000256" key="3">
    <source>
        <dbReference type="ARBA" id="ARBA00022679"/>
    </source>
</evidence>
<keyword evidence="8 16" id="KW-0472">Membrane</keyword>
<accession>A0A7C4CCE7</accession>
<evidence type="ECO:0000256" key="8">
    <source>
        <dbReference type="ARBA" id="ARBA00023136"/>
    </source>
</evidence>
<evidence type="ECO:0000256" key="6">
    <source>
        <dbReference type="ARBA" id="ARBA00022984"/>
    </source>
</evidence>
<evidence type="ECO:0000256" key="15">
    <source>
        <dbReference type="ARBA" id="ARBA00049902"/>
    </source>
</evidence>
<evidence type="ECO:0000256" key="9">
    <source>
        <dbReference type="ARBA" id="ARBA00032370"/>
    </source>
</evidence>
<organism evidence="17">
    <name type="scientific">candidate division WOR-3 bacterium</name>
    <dbReference type="NCBI Taxonomy" id="2052148"/>
    <lineage>
        <taxon>Bacteria</taxon>
        <taxon>Bacteria division WOR-3</taxon>
    </lineage>
</organism>
<dbReference type="GO" id="GO:0015648">
    <property type="term" value="F:lipid-linked peptidoglycan transporter activity"/>
    <property type="evidence" value="ECO:0007669"/>
    <property type="project" value="TreeGrafter"/>
</dbReference>
<dbReference type="AlphaFoldDB" id="A0A7C4CCE7"/>
<comment type="catalytic activity">
    <reaction evidence="15">
        <text>[GlcNAc-(1-&gt;4)-Mur2Ac(oyl-L-Ala-gamma-D-Glu-L-Lys-D-Ala-D-Ala)](n)-di-trans,octa-cis-undecaprenyl diphosphate + beta-D-GlcNAc-(1-&gt;4)-Mur2Ac(oyl-L-Ala-gamma-D-Glu-L-Lys-D-Ala-D-Ala)-di-trans,octa-cis-undecaprenyl diphosphate = [GlcNAc-(1-&gt;4)-Mur2Ac(oyl-L-Ala-gamma-D-Glu-L-Lys-D-Ala-D-Ala)](n+1)-di-trans,octa-cis-undecaprenyl diphosphate + di-trans,octa-cis-undecaprenyl diphosphate + H(+)</text>
        <dbReference type="Rhea" id="RHEA:23708"/>
        <dbReference type="Rhea" id="RHEA-COMP:9602"/>
        <dbReference type="Rhea" id="RHEA-COMP:9603"/>
        <dbReference type="ChEBI" id="CHEBI:15378"/>
        <dbReference type="ChEBI" id="CHEBI:58405"/>
        <dbReference type="ChEBI" id="CHEBI:60033"/>
        <dbReference type="ChEBI" id="CHEBI:78435"/>
        <dbReference type="EC" id="2.4.99.28"/>
    </reaction>
</comment>
<comment type="subcellular location">
    <subcellularLocation>
        <location evidence="1">Membrane</location>
        <topology evidence="1">Multi-pass membrane protein</topology>
    </subcellularLocation>
</comment>
<feature type="transmembrane region" description="Helical" evidence="16">
    <location>
        <begin position="27"/>
        <end position="47"/>
    </location>
</feature>
<evidence type="ECO:0000256" key="1">
    <source>
        <dbReference type="ARBA" id="ARBA00004141"/>
    </source>
</evidence>
<evidence type="ECO:0000256" key="5">
    <source>
        <dbReference type="ARBA" id="ARBA00022960"/>
    </source>
</evidence>
<evidence type="ECO:0000313" key="17">
    <source>
        <dbReference type="EMBL" id="HGK28953.1"/>
    </source>
</evidence>
<evidence type="ECO:0000256" key="7">
    <source>
        <dbReference type="ARBA" id="ARBA00022989"/>
    </source>
</evidence>
<dbReference type="GO" id="GO:0009252">
    <property type="term" value="P:peptidoglycan biosynthetic process"/>
    <property type="evidence" value="ECO:0007669"/>
    <property type="project" value="UniProtKB-KW"/>
</dbReference>
<feature type="transmembrane region" description="Helical" evidence="16">
    <location>
        <begin position="85"/>
        <end position="110"/>
    </location>
</feature>
<comment type="similarity">
    <text evidence="11">Belongs to the SEDS family. FtsW subfamily.</text>
</comment>
<proteinExistence type="inferred from homology"/>
<reference evidence="17" key="1">
    <citation type="journal article" date="2020" name="mSystems">
        <title>Genome- and Community-Level Interaction Insights into Carbon Utilization and Element Cycling Functions of Hydrothermarchaeota in Hydrothermal Sediment.</title>
        <authorList>
            <person name="Zhou Z."/>
            <person name="Liu Y."/>
            <person name="Xu W."/>
            <person name="Pan J."/>
            <person name="Luo Z.H."/>
            <person name="Li M."/>
        </authorList>
    </citation>
    <scope>NUCLEOTIDE SEQUENCE [LARGE SCALE GENOMIC DNA]</scope>
    <source>
        <strain evidence="17">SpSt-488</strain>
    </source>
</reference>
<evidence type="ECO:0000256" key="4">
    <source>
        <dbReference type="ARBA" id="ARBA00022692"/>
    </source>
</evidence>